<organism evidence="1 2">
    <name type="scientific">Hypoxylon rubiginosum</name>
    <dbReference type="NCBI Taxonomy" id="110542"/>
    <lineage>
        <taxon>Eukaryota</taxon>
        <taxon>Fungi</taxon>
        <taxon>Dikarya</taxon>
        <taxon>Ascomycota</taxon>
        <taxon>Pezizomycotina</taxon>
        <taxon>Sordariomycetes</taxon>
        <taxon>Xylariomycetidae</taxon>
        <taxon>Xylariales</taxon>
        <taxon>Hypoxylaceae</taxon>
        <taxon>Hypoxylon</taxon>
    </lineage>
</organism>
<reference evidence="1 2" key="1">
    <citation type="journal article" date="2022" name="New Phytol.">
        <title>Ecological generalism drives hyperdiversity of secondary metabolite gene clusters in xylarialean endophytes.</title>
        <authorList>
            <person name="Franco M.E.E."/>
            <person name="Wisecaver J.H."/>
            <person name="Arnold A.E."/>
            <person name="Ju Y.M."/>
            <person name="Slot J.C."/>
            <person name="Ahrendt S."/>
            <person name="Moore L.P."/>
            <person name="Eastman K.E."/>
            <person name="Scott K."/>
            <person name="Konkel Z."/>
            <person name="Mondo S.J."/>
            <person name="Kuo A."/>
            <person name="Hayes R.D."/>
            <person name="Haridas S."/>
            <person name="Andreopoulos B."/>
            <person name="Riley R."/>
            <person name="LaButti K."/>
            <person name="Pangilinan J."/>
            <person name="Lipzen A."/>
            <person name="Amirebrahimi M."/>
            <person name="Yan J."/>
            <person name="Adam C."/>
            <person name="Keymanesh K."/>
            <person name="Ng V."/>
            <person name="Louie K."/>
            <person name="Northen T."/>
            <person name="Drula E."/>
            <person name="Henrissat B."/>
            <person name="Hsieh H.M."/>
            <person name="Youens-Clark K."/>
            <person name="Lutzoni F."/>
            <person name="Miadlikowska J."/>
            <person name="Eastwood D.C."/>
            <person name="Hamelin R.C."/>
            <person name="Grigoriev I.V."/>
            <person name="U'Ren J.M."/>
        </authorList>
    </citation>
    <scope>NUCLEOTIDE SEQUENCE [LARGE SCALE GENOMIC DNA]</scope>
    <source>
        <strain evidence="1 2">CBS 119005</strain>
    </source>
</reference>
<accession>A0ACB9Z7U7</accession>
<gene>
    <name evidence="1" type="ORF">F4820DRAFT_413553</name>
</gene>
<evidence type="ECO:0000313" key="2">
    <source>
        <dbReference type="Proteomes" id="UP001497700"/>
    </source>
</evidence>
<sequence length="470" mass="52917">MGGLAFSSGDSPLYTPRMPPAVYRHVLDSCCAKLRELYLVVAAPVPGPAKADYGDIDIFMAWERNVTSPSSTSTDPLKPPSPSITPLGAAAHLLNAERAIKTKPGAMSIAIPWPNDLPDEIANSYTEDHDDATKPRYIQVDIHHCDSLERFHWTLFRHAHGDIWNVLGSILRPFGLTADEVGFYIRIPEIEPLNRKQAKVLLTNNPSDTLDFLGLKQDQELWEEPFASAEDLFEYAATCRLFQIRPLPDEENDINAKNDDNPDHTTAEDGDIESSVSNSRSRRTKNLRPIYRKWVDEFIPACRQAGRFTTQTATRDSVRSEAFNRFPGAQHAYESRLSDWRKERQRQSLFRDVIKPSIPEGEPGKPQPPAEQHWRSTAASALKKIIMQDDYSLGIRPAAPLRDSNSGLYDEDKVRRFVDEHWEWVGCVAWKRSQGRYAEKLAVQKGARGADGEAADGKANEKADEKPDEK</sequence>
<protein>
    <submittedName>
        <fullName evidence="1">Uncharacterized protein</fullName>
    </submittedName>
</protein>
<dbReference type="Proteomes" id="UP001497700">
    <property type="component" value="Unassembled WGS sequence"/>
</dbReference>
<keyword evidence="2" id="KW-1185">Reference proteome</keyword>
<name>A0ACB9Z7U7_9PEZI</name>
<dbReference type="EMBL" id="MU393447">
    <property type="protein sequence ID" value="KAI4867416.1"/>
    <property type="molecule type" value="Genomic_DNA"/>
</dbReference>
<comment type="caution">
    <text evidence="1">The sequence shown here is derived from an EMBL/GenBank/DDBJ whole genome shotgun (WGS) entry which is preliminary data.</text>
</comment>
<proteinExistence type="predicted"/>
<evidence type="ECO:0000313" key="1">
    <source>
        <dbReference type="EMBL" id="KAI4867416.1"/>
    </source>
</evidence>